<sequence>MPDKYTRNLRRKRKRAKKGTTYNEDYDAGLKKQGYTVVKSTPTGQGTRVIHVEKGGVGSTIMRKDNPRPENKGPRMKVVKKAPRYKKGRMTRRKMGGFI</sequence>
<feature type="region of interest" description="Disordered" evidence="1">
    <location>
        <begin position="1"/>
        <end position="24"/>
    </location>
</feature>
<feature type="compositionally biased region" description="Basic and acidic residues" evidence="1">
    <location>
        <begin position="62"/>
        <end position="73"/>
    </location>
</feature>
<dbReference type="EMBL" id="LAZR01000596">
    <property type="protein sequence ID" value="KKN63261.1"/>
    <property type="molecule type" value="Genomic_DNA"/>
</dbReference>
<proteinExistence type="predicted"/>
<evidence type="ECO:0000256" key="1">
    <source>
        <dbReference type="SAM" id="MobiDB-lite"/>
    </source>
</evidence>
<organism evidence="2">
    <name type="scientific">marine sediment metagenome</name>
    <dbReference type="NCBI Taxonomy" id="412755"/>
    <lineage>
        <taxon>unclassified sequences</taxon>
        <taxon>metagenomes</taxon>
        <taxon>ecological metagenomes</taxon>
    </lineage>
</organism>
<gene>
    <name evidence="2" type="ORF">LCGC14_0503790</name>
</gene>
<feature type="region of interest" description="Disordered" evidence="1">
    <location>
        <begin position="59"/>
        <end position="79"/>
    </location>
</feature>
<reference evidence="2" key="1">
    <citation type="journal article" date="2015" name="Nature">
        <title>Complex archaea that bridge the gap between prokaryotes and eukaryotes.</title>
        <authorList>
            <person name="Spang A."/>
            <person name="Saw J.H."/>
            <person name="Jorgensen S.L."/>
            <person name="Zaremba-Niedzwiedzka K."/>
            <person name="Martijn J."/>
            <person name="Lind A.E."/>
            <person name="van Eijk R."/>
            <person name="Schleper C."/>
            <person name="Guy L."/>
            <person name="Ettema T.J."/>
        </authorList>
    </citation>
    <scope>NUCLEOTIDE SEQUENCE</scope>
</reference>
<accession>A0A0F9UQ44</accession>
<comment type="caution">
    <text evidence="2">The sequence shown here is derived from an EMBL/GenBank/DDBJ whole genome shotgun (WGS) entry which is preliminary data.</text>
</comment>
<name>A0A0F9UQ44_9ZZZZ</name>
<protein>
    <submittedName>
        <fullName evidence="2">Uncharacterized protein</fullName>
    </submittedName>
</protein>
<evidence type="ECO:0000313" key="2">
    <source>
        <dbReference type="EMBL" id="KKN63261.1"/>
    </source>
</evidence>
<dbReference type="AlphaFoldDB" id="A0A0F9UQ44"/>
<feature type="compositionally biased region" description="Basic residues" evidence="1">
    <location>
        <begin position="7"/>
        <end position="18"/>
    </location>
</feature>